<dbReference type="EMBL" id="CP155571">
    <property type="protein sequence ID" value="XFO70639.1"/>
    <property type="molecule type" value="Genomic_DNA"/>
</dbReference>
<dbReference type="InterPro" id="IPR050272">
    <property type="entry name" value="Isochorismatase-like_hydrls"/>
</dbReference>
<evidence type="ECO:0000259" key="3">
    <source>
        <dbReference type="Pfam" id="PF00857"/>
    </source>
</evidence>
<feature type="domain" description="Isochorismatase-like" evidence="3">
    <location>
        <begin position="9"/>
        <end position="163"/>
    </location>
</feature>
<dbReference type="PANTHER" id="PTHR43540">
    <property type="entry name" value="PEROXYUREIDOACRYLATE/UREIDOACRYLATE AMIDOHYDROLASE-RELATED"/>
    <property type="match status" value="1"/>
</dbReference>
<comment type="similarity">
    <text evidence="1">Belongs to the isochorismatase family.</text>
</comment>
<gene>
    <name evidence="4" type="ORF">SPACI_006380</name>
</gene>
<sequence length="201" mass="22581">MTKKLPKESALIIIDVQKAIDNPFWSQYGVRNNLNAEKNMAEILSLWRESGRHIFHVKHESTEPNSTYRPGQVGCDFKECVTPLKGEHIVVKHVNNAFIGTGLELKLKERNISFVVIFGVITNNSVDASVRMSGNLGFATYLIEDACFTYAKLDYSGQIRTADEVHAMTLANLDKEYCQVISTYELKKMLTGNTSELRGCS</sequence>
<dbReference type="Pfam" id="PF00857">
    <property type="entry name" value="Isochorismatase"/>
    <property type="match status" value="1"/>
</dbReference>
<evidence type="ECO:0000313" key="4">
    <source>
        <dbReference type="EMBL" id="XFO70639.1"/>
    </source>
</evidence>
<organism evidence="4 5">
    <name type="scientific">Sporomusa acidovorans (strain ATCC 49682 / DSM 3132 / Mol)</name>
    <dbReference type="NCBI Taxonomy" id="1123286"/>
    <lineage>
        <taxon>Bacteria</taxon>
        <taxon>Bacillati</taxon>
        <taxon>Bacillota</taxon>
        <taxon>Negativicutes</taxon>
        <taxon>Selenomonadales</taxon>
        <taxon>Sporomusaceae</taxon>
        <taxon>Sporomusa</taxon>
    </lineage>
</organism>
<evidence type="ECO:0000313" key="5">
    <source>
        <dbReference type="Proteomes" id="UP000216052"/>
    </source>
</evidence>
<dbReference type="RefSeq" id="WP_093794182.1">
    <property type="nucleotide sequence ID" value="NZ_CP155571.1"/>
</dbReference>
<dbReference type="InterPro" id="IPR000868">
    <property type="entry name" value="Isochorismatase-like_dom"/>
</dbReference>
<accession>A0ABZ3IX21</accession>
<keyword evidence="5" id="KW-1185">Reference proteome</keyword>
<dbReference type="PANTHER" id="PTHR43540:SF1">
    <property type="entry name" value="ISOCHORISMATASE HYDROLASE"/>
    <property type="match status" value="1"/>
</dbReference>
<protein>
    <recommendedName>
        <fullName evidence="3">Isochorismatase-like domain-containing protein</fullName>
    </recommendedName>
</protein>
<evidence type="ECO:0000256" key="1">
    <source>
        <dbReference type="ARBA" id="ARBA00006336"/>
    </source>
</evidence>
<reference evidence="4" key="1">
    <citation type="submission" date="2024-05" db="EMBL/GenBank/DDBJ databases">
        <title>Isolation and characterization of Sporomusa carbonis sp. nov., a carboxydotrophic hydrogenogen in the genus of Sporomusa isolated from a charcoal burning pile.</title>
        <authorList>
            <person name="Boeer T."/>
            <person name="Rosenbaum F."/>
            <person name="Eysell L."/>
            <person name="Mueller V."/>
            <person name="Daniel R."/>
            <person name="Poehlein A."/>
        </authorList>
    </citation>
    <scope>NUCLEOTIDE SEQUENCE [LARGE SCALE GENOMIC DNA]</scope>
    <source>
        <strain evidence="4">DSM 3132</strain>
    </source>
</reference>
<dbReference type="CDD" id="cd01014">
    <property type="entry name" value="nicotinamidase_related"/>
    <property type="match status" value="1"/>
</dbReference>
<evidence type="ECO:0000256" key="2">
    <source>
        <dbReference type="ARBA" id="ARBA00022801"/>
    </source>
</evidence>
<dbReference type="Gene3D" id="3.40.50.850">
    <property type="entry name" value="Isochorismatase-like"/>
    <property type="match status" value="1"/>
</dbReference>
<proteinExistence type="inferred from homology"/>
<dbReference type="Proteomes" id="UP000216052">
    <property type="component" value="Chromosome"/>
</dbReference>
<name>A0ABZ3IX21_SPOA4</name>
<dbReference type="InterPro" id="IPR036380">
    <property type="entry name" value="Isochorismatase-like_sf"/>
</dbReference>
<keyword evidence="2" id="KW-0378">Hydrolase</keyword>
<dbReference type="SUPFAM" id="SSF52499">
    <property type="entry name" value="Isochorismatase-like hydrolases"/>
    <property type="match status" value="1"/>
</dbReference>